<organism evidence="1 2">
    <name type="scientific">Lunatimonas lonarensis</name>
    <dbReference type="NCBI Taxonomy" id="1232681"/>
    <lineage>
        <taxon>Bacteria</taxon>
        <taxon>Pseudomonadati</taxon>
        <taxon>Bacteroidota</taxon>
        <taxon>Cytophagia</taxon>
        <taxon>Cytophagales</taxon>
        <taxon>Cyclobacteriaceae</taxon>
    </lineage>
</organism>
<sequence length="379" mass="44231">MKRTFKLADPWFEWENPFRRVFPALFCFFLFNVFSYAQTGINSLDLRVLPMDVVPTQYHFAKLVDKRTDRSPVAFLVSSSNTRGNLDIVDLRGGTMPALEAFVFGAVPRRPSLRSIQIQVRDCKIVERLVDPSRGVVEGDVYLDFGYFLHRTGDPVHLLDFQGGMSYKRRVGQLAVIEPIFRKSLVNALTYFHDWVEREAGTNEKLADRVSVAIRDYRVDNRDDTVFYDPKRPLTWNDFTGRPRMGNFAASIFASIAYEGDTKLVNGEVQIDLVFKTYMLKSSSWVRPGNNEYGLNHEQRHFDIAQIITERLKARLRNMDLMPHNFDRVVSFEFLESYREMNRLQEQYDRETAHGMNRPAQERWNILIDEELRLFGVID</sequence>
<name>R7ZWB8_9BACT</name>
<dbReference type="STRING" id="1232681.ADIS_1051"/>
<dbReference type="Proteomes" id="UP000013909">
    <property type="component" value="Unassembled WGS sequence"/>
</dbReference>
<dbReference type="RefSeq" id="WP_010853198.1">
    <property type="nucleotide sequence ID" value="NZ_AQHR01000035.1"/>
</dbReference>
<comment type="caution">
    <text evidence="1">The sequence shown here is derived from an EMBL/GenBank/DDBJ whole genome shotgun (WGS) entry which is preliminary data.</text>
</comment>
<evidence type="ECO:0000313" key="1">
    <source>
        <dbReference type="EMBL" id="EON78440.1"/>
    </source>
</evidence>
<keyword evidence="2" id="KW-1185">Reference proteome</keyword>
<gene>
    <name evidence="1" type="ORF">ADIS_1051</name>
</gene>
<protein>
    <submittedName>
        <fullName evidence="1">Uncharacterized protein</fullName>
    </submittedName>
</protein>
<reference evidence="1 2" key="1">
    <citation type="submission" date="2013-02" db="EMBL/GenBank/DDBJ databases">
        <title>A novel strain isolated from Lonar lake, Maharashtra, India.</title>
        <authorList>
            <person name="Singh A."/>
        </authorList>
    </citation>
    <scope>NUCLEOTIDE SEQUENCE [LARGE SCALE GENOMIC DNA]</scope>
    <source>
        <strain evidence="1 2">AK24</strain>
    </source>
</reference>
<evidence type="ECO:0000313" key="2">
    <source>
        <dbReference type="Proteomes" id="UP000013909"/>
    </source>
</evidence>
<dbReference type="AlphaFoldDB" id="R7ZWB8"/>
<dbReference type="PATRIC" id="fig|1288963.3.peg.1049"/>
<dbReference type="EMBL" id="AQHR01000035">
    <property type="protein sequence ID" value="EON78440.1"/>
    <property type="molecule type" value="Genomic_DNA"/>
</dbReference>
<dbReference type="OrthoDB" id="5431540at2"/>
<proteinExistence type="predicted"/>
<accession>R7ZWB8</accession>